<proteinExistence type="predicted"/>
<comment type="caution">
    <text evidence="1">The sequence shown here is derived from an EMBL/GenBank/DDBJ whole genome shotgun (WGS) entry which is preliminary data.</text>
</comment>
<sequence>MSFFRKKTKGEKTQETKTSFVSSQLGAHMARHDAQATDEAIKGMGMLREMARKLINVGAEKKQGNLFELIEATKFNMDAASKGMDHLRAGVTAMEGDPHAAADIVIRSGDKVVREVQAKSTNSAVSAARMFREAKYNGMQKVTNTEHVDTVKRITEKRADMNGLYSEEHRDTFRNVRGGLEHDGVQSKGTSHAESMRAAEHSRQYAAGFEMAQVGKEMLKTGTSAAAAGGIVGGAISLVKNGVAVSRGAKTYGEAAVDVMKDAGKSGAKSGAVGVVGAGIRAGASKAGIQALTKSNVATAIAAGVVDSGVTLLRYARGEISGSDAAEKIGGTGISTASSIYAGAAAGAAFGPVGALVGSVAGYMVASGLYQSAMAILKEAQLSEAEAQRIIAVCHEAEEAMRSQREQFEAMVAEKLANNKREFTRCFSAMDEGLRHGRFVDSVLALEQLNTVFGHSLKLASFDDFHRHMNNGGSLEL</sequence>
<evidence type="ECO:0000313" key="1">
    <source>
        <dbReference type="EMBL" id="CAG7632889.1"/>
    </source>
</evidence>
<reference evidence="1" key="1">
    <citation type="submission" date="2021-06" db="EMBL/GenBank/DDBJ databases">
        <authorList>
            <person name="Criscuolo A."/>
        </authorList>
    </citation>
    <scope>NUCLEOTIDE SEQUENCE</scope>
    <source>
        <strain evidence="1">CIP111600</strain>
    </source>
</reference>
<accession>A0A916K2T5</accession>
<organism evidence="1 2">
    <name type="scientific">Paenibacillus solanacearum</name>
    <dbReference type="NCBI Taxonomy" id="2048548"/>
    <lineage>
        <taxon>Bacteria</taxon>
        <taxon>Bacillati</taxon>
        <taxon>Bacillota</taxon>
        <taxon>Bacilli</taxon>
        <taxon>Bacillales</taxon>
        <taxon>Paenibacillaceae</taxon>
        <taxon>Paenibacillus</taxon>
    </lineage>
</organism>
<dbReference type="AlphaFoldDB" id="A0A916K2T5"/>
<evidence type="ECO:0000313" key="2">
    <source>
        <dbReference type="Proteomes" id="UP000693672"/>
    </source>
</evidence>
<dbReference type="RefSeq" id="WP_218093177.1">
    <property type="nucleotide sequence ID" value="NZ_CAJVAS010000014.1"/>
</dbReference>
<protein>
    <submittedName>
        <fullName evidence="1">Uncharacterized protein</fullName>
    </submittedName>
</protein>
<name>A0A916K2T5_9BACL</name>
<gene>
    <name evidence="1" type="ORF">PAESOLCIP111_03425</name>
</gene>
<dbReference type="Proteomes" id="UP000693672">
    <property type="component" value="Unassembled WGS sequence"/>
</dbReference>
<keyword evidence="2" id="KW-1185">Reference proteome</keyword>
<dbReference type="EMBL" id="CAJVAS010000014">
    <property type="protein sequence ID" value="CAG7632889.1"/>
    <property type="molecule type" value="Genomic_DNA"/>
</dbReference>